<dbReference type="Gene3D" id="2.40.30.170">
    <property type="match status" value="1"/>
</dbReference>
<dbReference type="GO" id="GO:0022857">
    <property type="term" value="F:transmembrane transporter activity"/>
    <property type="evidence" value="ECO:0007669"/>
    <property type="project" value="InterPro"/>
</dbReference>
<dbReference type="Pfam" id="PF25944">
    <property type="entry name" value="Beta-barrel_RND"/>
    <property type="match status" value="1"/>
</dbReference>
<evidence type="ECO:0000259" key="4">
    <source>
        <dbReference type="Pfam" id="PF25876"/>
    </source>
</evidence>
<keyword evidence="9" id="KW-1185">Reference proteome</keyword>
<evidence type="ECO:0000256" key="3">
    <source>
        <dbReference type="SAM" id="MobiDB-lite"/>
    </source>
</evidence>
<dbReference type="Proteomes" id="UP000252182">
    <property type="component" value="Chromosome"/>
</dbReference>
<dbReference type="Pfam" id="PF25967">
    <property type="entry name" value="RND-MFP_C"/>
    <property type="match status" value="1"/>
</dbReference>
<dbReference type="InterPro" id="IPR058627">
    <property type="entry name" value="MdtA-like_C"/>
</dbReference>
<evidence type="ECO:0000259" key="6">
    <source>
        <dbReference type="Pfam" id="PF25944"/>
    </source>
</evidence>
<feature type="domain" description="Multidrug resistance protein MdtA-like alpha-helical hairpin" evidence="4">
    <location>
        <begin position="134"/>
        <end position="203"/>
    </location>
</feature>
<dbReference type="PANTHER" id="PTHR30158:SF3">
    <property type="entry name" value="MULTIDRUG EFFLUX PUMP SUBUNIT ACRA-RELATED"/>
    <property type="match status" value="1"/>
</dbReference>
<dbReference type="InterPro" id="IPR058626">
    <property type="entry name" value="MdtA-like_b-barrel"/>
</dbReference>
<dbReference type="GO" id="GO:0005886">
    <property type="term" value="C:plasma membrane"/>
    <property type="evidence" value="ECO:0007669"/>
    <property type="project" value="UniProtKB-SubCell"/>
</dbReference>
<feature type="domain" description="Multidrug resistance protein MdtA-like beta-barrel" evidence="6">
    <location>
        <begin position="240"/>
        <end position="328"/>
    </location>
</feature>
<organism evidence="8 9">
    <name type="scientific">Ephemeroptericola cinctiostellae</name>
    <dbReference type="NCBI Taxonomy" id="2268024"/>
    <lineage>
        <taxon>Bacteria</taxon>
        <taxon>Pseudomonadati</taxon>
        <taxon>Pseudomonadota</taxon>
        <taxon>Betaproteobacteria</taxon>
        <taxon>Burkholderiales</taxon>
        <taxon>Burkholderiaceae</taxon>
        <taxon>Ephemeroptericola</taxon>
    </lineage>
</organism>
<dbReference type="InterPro" id="IPR058624">
    <property type="entry name" value="MdtA-like_HH"/>
</dbReference>
<evidence type="ECO:0000259" key="7">
    <source>
        <dbReference type="Pfam" id="PF25967"/>
    </source>
</evidence>
<dbReference type="OrthoDB" id="9783047at2"/>
<dbReference type="Gene3D" id="1.10.287.470">
    <property type="entry name" value="Helix hairpin bin"/>
    <property type="match status" value="1"/>
</dbReference>
<name>A0A345DCI5_9BURK</name>
<evidence type="ECO:0000313" key="8">
    <source>
        <dbReference type="EMBL" id="AXF86073.1"/>
    </source>
</evidence>
<dbReference type="EMBL" id="CP031124">
    <property type="protein sequence ID" value="AXF86073.1"/>
    <property type="molecule type" value="Genomic_DNA"/>
</dbReference>
<reference evidence="9" key="1">
    <citation type="submission" date="2018-07" db="EMBL/GenBank/DDBJ databases">
        <authorList>
            <person name="Kim H."/>
        </authorList>
    </citation>
    <scope>NUCLEOTIDE SEQUENCE [LARGE SCALE GENOMIC DNA]</scope>
    <source>
        <strain evidence="9">F02</strain>
    </source>
</reference>
<feature type="domain" description="Multidrug resistance protein MdtA-like barrel-sandwich hybrid" evidence="5">
    <location>
        <begin position="93"/>
        <end position="236"/>
    </location>
</feature>
<dbReference type="Gene3D" id="2.40.50.100">
    <property type="match status" value="1"/>
</dbReference>
<dbReference type="Pfam" id="PF25917">
    <property type="entry name" value="BSH_RND"/>
    <property type="match status" value="1"/>
</dbReference>
<dbReference type="SUPFAM" id="SSF111369">
    <property type="entry name" value="HlyD-like secretion proteins"/>
    <property type="match status" value="1"/>
</dbReference>
<gene>
    <name evidence="8" type="primary">acrA</name>
    <name evidence="8" type="ORF">DTO96_101814</name>
</gene>
<evidence type="ECO:0000259" key="5">
    <source>
        <dbReference type="Pfam" id="PF25917"/>
    </source>
</evidence>
<dbReference type="PANTHER" id="PTHR30158">
    <property type="entry name" value="ACRA/E-RELATED COMPONENT OF DRUG EFFLUX TRANSPORTER"/>
    <property type="match status" value="1"/>
</dbReference>
<comment type="similarity">
    <text evidence="2">Belongs to the membrane fusion protein (MFP) (TC 8.A.1) family.</text>
</comment>
<proteinExistence type="inferred from homology"/>
<dbReference type="KEGG" id="hyf:DTO96_101814"/>
<dbReference type="AlphaFoldDB" id="A0A345DCI5"/>
<feature type="region of interest" description="Disordered" evidence="3">
    <location>
        <begin position="417"/>
        <end position="437"/>
    </location>
</feature>
<sequence>MARIKQGKHKAFIVFKGENSTDQQTNAGQKVGWRPLVSAVLCALLLAACSKSSVTNPAAEGQKKPPAEVGYIVMAAQDAPMYTELPGRVVAYRTAEVRPQVNGLIRSRLFREGGDVKAGSPLYQIDASTYRAATDSAQASLNKALASLHATQLKAQRYKELAAIKAVSQQDYDDAQAAFKQGQADVAAARANLNSQQVNLNYATITAPISGRIGKSAINEGSLVTASQATALTTIQQLDPIYVDVSQSASDALRLREALQSGNVKSNGRTAVKLMLSDGSEYGATGTLSFADAAIDQTSDSIALRTVFANPQRTLLPGMFVRIVLDNTTLPNALLIPQKALLRDTTGKAMVWVIDADGKIAQRMVTTGQAVGQDWLVREGLQAGDKVVVDGFQKARVGDAVNGVLVADAASAGDASAKNAATASTNPVAAANSTQGK</sequence>
<dbReference type="NCBIfam" id="TIGR01730">
    <property type="entry name" value="RND_mfp"/>
    <property type="match status" value="1"/>
</dbReference>
<comment type="subcellular location">
    <subcellularLocation>
        <location evidence="1">Cell envelope</location>
    </subcellularLocation>
</comment>
<evidence type="ECO:0000256" key="1">
    <source>
        <dbReference type="ARBA" id="ARBA00004196"/>
    </source>
</evidence>
<evidence type="ECO:0000313" key="9">
    <source>
        <dbReference type="Proteomes" id="UP000252182"/>
    </source>
</evidence>
<dbReference type="InterPro" id="IPR006143">
    <property type="entry name" value="RND_pump_MFP"/>
</dbReference>
<protein>
    <submittedName>
        <fullName evidence="8">Multidrug efflux pump subunit AcrA</fullName>
    </submittedName>
</protein>
<dbReference type="RefSeq" id="WP_114563192.1">
    <property type="nucleotide sequence ID" value="NZ_CP031124.1"/>
</dbReference>
<dbReference type="Gene3D" id="2.40.420.20">
    <property type="match status" value="1"/>
</dbReference>
<accession>A0A345DCI5</accession>
<dbReference type="GO" id="GO:0046677">
    <property type="term" value="P:response to antibiotic"/>
    <property type="evidence" value="ECO:0007669"/>
    <property type="project" value="TreeGrafter"/>
</dbReference>
<dbReference type="Pfam" id="PF25876">
    <property type="entry name" value="HH_MFP_RND"/>
    <property type="match status" value="1"/>
</dbReference>
<dbReference type="InterPro" id="IPR058625">
    <property type="entry name" value="MdtA-like_BSH"/>
</dbReference>
<evidence type="ECO:0000256" key="2">
    <source>
        <dbReference type="ARBA" id="ARBA00009477"/>
    </source>
</evidence>
<feature type="domain" description="Multidrug resistance protein MdtA-like C-terminal permuted SH3" evidence="7">
    <location>
        <begin position="332"/>
        <end position="394"/>
    </location>
</feature>
<dbReference type="FunFam" id="2.40.420.20:FF:000001">
    <property type="entry name" value="Efflux RND transporter periplasmic adaptor subunit"/>
    <property type="match status" value="1"/>
</dbReference>